<evidence type="ECO:0000313" key="11">
    <source>
        <dbReference type="Proteomes" id="UP000093694"/>
    </source>
</evidence>
<keyword evidence="5" id="KW-0804">Transcription</keyword>
<proteinExistence type="inferred from homology"/>
<dbReference type="EMBL" id="LITQ01000002">
    <property type="protein sequence ID" value="OAA94549.1"/>
    <property type="molecule type" value="Genomic_DNA"/>
</dbReference>
<reference evidence="9 11" key="2">
    <citation type="journal article" date="2016" name="Front. Microbiol.">
        <title>Industrial Acetogenic Biocatalysts: A Comparative Metabolic and Genomic Analysis.</title>
        <authorList>
            <person name="Bengelsdorf F."/>
            <person name="Poehlein A."/>
            <person name="Sonja S."/>
            <person name="Erz C."/>
            <person name="Hummel T."/>
            <person name="Hoffmeister S."/>
            <person name="Daniel R."/>
            <person name="Durre P."/>
        </authorList>
    </citation>
    <scope>NUCLEOTIDE SEQUENCE [LARGE SCALE GENOMIC DNA]</scope>
    <source>
        <strain evidence="9 11">PTA-10522</strain>
    </source>
</reference>
<evidence type="ECO:0000313" key="9">
    <source>
        <dbReference type="EMBL" id="OBR97343.1"/>
    </source>
</evidence>
<feature type="domain" description="RNA polymerase sigma factor 70 region 4 type 2" evidence="7">
    <location>
        <begin position="128"/>
        <end position="174"/>
    </location>
</feature>
<dbReference type="RefSeq" id="WP_063600040.1">
    <property type="nucleotide sequence ID" value="NZ_LITQ01000002.1"/>
</dbReference>
<dbReference type="Pfam" id="PF04542">
    <property type="entry name" value="Sigma70_r2"/>
    <property type="match status" value="1"/>
</dbReference>
<dbReference type="GO" id="GO:0003677">
    <property type="term" value="F:DNA binding"/>
    <property type="evidence" value="ECO:0007669"/>
    <property type="project" value="UniProtKB-KW"/>
</dbReference>
<evidence type="ECO:0000256" key="3">
    <source>
        <dbReference type="ARBA" id="ARBA00023082"/>
    </source>
</evidence>
<name>A0A166U4C2_9CLOT</name>
<dbReference type="Gene3D" id="1.10.10.10">
    <property type="entry name" value="Winged helix-like DNA-binding domain superfamily/Winged helix DNA-binding domain"/>
    <property type="match status" value="1"/>
</dbReference>
<dbReference type="Proteomes" id="UP000077384">
    <property type="component" value="Unassembled WGS sequence"/>
</dbReference>
<dbReference type="InterPro" id="IPR013249">
    <property type="entry name" value="RNA_pol_sigma70_r4_t2"/>
</dbReference>
<evidence type="ECO:0000256" key="5">
    <source>
        <dbReference type="ARBA" id="ARBA00023163"/>
    </source>
</evidence>
<dbReference type="SUPFAM" id="SSF88659">
    <property type="entry name" value="Sigma3 and sigma4 domains of RNA polymerase sigma factors"/>
    <property type="match status" value="1"/>
</dbReference>
<comment type="caution">
    <text evidence="8">The sequence shown here is derived from an EMBL/GenBank/DDBJ whole genome shotgun (WGS) entry which is preliminary data.</text>
</comment>
<dbReference type="Proteomes" id="UP000093694">
    <property type="component" value="Unassembled WGS sequence"/>
</dbReference>
<dbReference type="Gene3D" id="1.10.1740.10">
    <property type="match status" value="1"/>
</dbReference>
<evidence type="ECO:0000259" key="7">
    <source>
        <dbReference type="Pfam" id="PF08281"/>
    </source>
</evidence>
<evidence type="ECO:0000256" key="1">
    <source>
        <dbReference type="ARBA" id="ARBA00010641"/>
    </source>
</evidence>
<comment type="similarity">
    <text evidence="1">Belongs to the sigma-70 factor family. ECF subfamily.</text>
</comment>
<dbReference type="InterPro" id="IPR036388">
    <property type="entry name" value="WH-like_DNA-bd_sf"/>
</dbReference>
<dbReference type="NCBIfam" id="TIGR02937">
    <property type="entry name" value="sigma70-ECF"/>
    <property type="match status" value="1"/>
</dbReference>
<dbReference type="GO" id="GO:0006352">
    <property type="term" value="P:DNA-templated transcription initiation"/>
    <property type="evidence" value="ECO:0007669"/>
    <property type="project" value="InterPro"/>
</dbReference>
<protein>
    <submittedName>
        <fullName evidence="8">RNA polymerase factor sigma-70</fullName>
    </submittedName>
</protein>
<dbReference type="Pfam" id="PF08281">
    <property type="entry name" value="Sigma70_r4_2"/>
    <property type="match status" value="1"/>
</dbReference>
<sequence length="185" mass="21616">MKIDESNYISELKRKNSKALDYTYSKYVGLVYMVVFDLLKDTASKQDIEECVSDIFISLWKSAAKYDANITTFKKWLVAISKYKAIDYIRKLNKTPKAVELKDDTAISNDNIEEKIIQTNDINTIVGIIKNMSEIDRQIFIKRYILNENINNIAEYLNLPRTVIDNRLSRGRKFIKNKLEKLMGR</sequence>
<evidence type="ECO:0000256" key="4">
    <source>
        <dbReference type="ARBA" id="ARBA00023125"/>
    </source>
</evidence>
<dbReference type="PANTHER" id="PTHR43133:SF8">
    <property type="entry name" value="RNA POLYMERASE SIGMA FACTOR HI_1459-RELATED"/>
    <property type="match status" value="1"/>
</dbReference>
<gene>
    <name evidence="9" type="ORF">CLCOS_05140</name>
    <name evidence="8" type="ORF">WX73_02260</name>
</gene>
<dbReference type="GO" id="GO:0016987">
    <property type="term" value="F:sigma factor activity"/>
    <property type="evidence" value="ECO:0007669"/>
    <property type="project" value="UniProtKB-KW"/>
</dbReference>
<dbReference type="InterPro" id="IPR014284">
    <property type="entry name" value="RNA_pol_sigma-70_dom"/>
</dbReference>
<evidence type="ECO:0000313" key="10">
    <source>
        <dbReference type="Proteomes" id="UP000077384"/>
    </source>
</evidence>
<dbReference type="InterPro" id="IPR007627">
    <property type="entry name" value="RNA_pol_sigma70_r2"/>
</dbReference>
<dbReference type="PANTHER" id="PTHR43133">
    <property type="entry name" value="RNA POLYMERASE ECF-TYPE SIGMA FACTO"/>
    <property type="match status" value="1"/>
</dbReference>
<organism evidence="8 10">
    <name type="scientific">Clostridium coskatii</name>
    <dbReference type="NCBI Taxonomy" id="1705578"/>
    <lineage>
        <taxon>Bacteria</taxon>
        <taxon>Bacillati</taxon>
        <taxon>Bacillota</taxon>
        <taxon>Clostridia</taxon>
        <taxon>Eubacteriales</taxon>
        <taxon>Clostridiaceae</taxon>
        <taxon>Clostridium</taxon>
    </lineage>
</organism>
<dbReference type="EMBL" id="LROR01000027">
    <property type="protein sequence ID" value="OBR97343.1"/>
    <property type="molecule type" value="Genomic_DNA"/>
</dbReference>
<accession>A0A166U4C2</accession>
<keyword evidence="3" id="KW-0731">Sigma factor</keyword>
<keyword evidence="11" id="KW-1185">Reference proteome</keyword>
<reference evidence="8 10" key="1">
    <citation type="journal article" date="2015" name="Biotechnol. Bioeng.">
        <title>Genome sequence and phenotypic characterization of Caulobacter segnis.</title>
        <authorList>
            <person name="Patel S."/>
            <person name="Fletcher B."/>
            <person name="Scott D.C."/>
            <person name="Ely B."/>
        </authorList>
    </citation>
    <scope>NUCLEOTIDE SEQUENCE [LARGE SCALE GENOMIC DNA]</scope>
    <source>
        <strain evidence="8 10">PS02</strain>
    </source>
</reference>
<keyword evidence="2" id="KW-0805">Transcription regulation</keyword>
<evidence type="ECO:0000259" key="6">
    <source>
        <dbReference type="Pfam" id="PF04542"/>
    </source>
</evidence>
<keyword evidence="4" id="KW-0238">DNA-binding</keyword>
<feature type="domain" description="RNA polymerase sigma-70 region 2" evidence="6">
    <location>
        <begin position="24"/>
        <end position="94"/>
    </location>
</feature>
<evidence type="ECO:0000313" key="8">
    <source>
        <dbReference type="EMBL" id="OAA94549.1"/>
    </source>
</evidence>
<evidence type="ECO:0000256" key="2">
    <source>
        <dbReference type="ARBA" id="ARBA00023015"/>
    </source>
</evidence>
<dbReference type="SUPFAM" id="SSF88946">
    <property type="entry name" value="Sigma2 domain of RNA polymerase sigma factors"/>
    <property type="match status" value="1"/>
</dbReference>
<dbReference type="InterPro" id="IPR013325">
    <property type="entry name" value="RNA_pol_sigma_r2"/>
</dbReference>
<dbReference type="InterPro" id="IPR013324">
    <property type="entry name" value="RNA_pol_sigma_r3/r4-like"/>
</dbReference>
<dbReference type="AlphaFoldDB" id="A0A166U4C2"/>
<dbReference type="InterPro" id="IPR039425">
    <property type="entry name" value="RNA_pol_sigma-70-like"/>
</dbReference>
<dbReference type="PATRIC" id="fig|1705578.3.peg.1583"/>